<gene>
    <name evidence="1" type="ORF">NEZAVI_LOCUS15737</name>
</gene>
<protein>
    <submittedName>
        <fullName evidence="1">Uncharacterized protein</fullName>
    </submittedName>
</protein>
<proteinExistence type="predicted"/>
<organism evidence="1 2">
    <name type="scientific">Nezara viridula</name>
    <name type="common">Southern green stink bug</name>
    <name type="synonym">Cimex viridulus</name>
    <dbReference type="NCBI Taxonomy" id="85310"/>
    <lineage>
        <taxon>Eukaryota</taxon>
        <taxon>Metazoa</taxon>
        <taxon>Ecdysozoa</taxon>
        <taxon>Arthropoda</taxon>
        <taxon>Hexapoda</taxon>
        <taxon>Insecta</taxon>
        <taxon>Pterygota</taxon>
        <taxon>Neoptera</taxon>
        <taxon>Paraneoptera</taxon>
        <taxon>Hemiptera</taxon>
        <taxon>Heteroptera</taxon>
        <taxon>Panheteroptera</taxon>
        <taxon>Pentatomomorpha</taxon>
        <taxon>Pentatomoidea</taxon>
        <taxon>Pentatomidae</taxon>
        <taxon>Pentatominae</taxon>
        <taxon>Nezara</taxon>
    </lineage>
</organism>
<sequence>MAKVKGNEDWDKWVPEYGNASRKGLLSDGTEENPLINDLTITKEDYKWPKFEVGPHARKKRLLRQFLYQEISQRYLTELGGHEETFKMEKDTTYKSDFQGGGFQVADIVDSADPEVISKYPLYTDQAHSVYLDKIKNIKTSFVSFDPQSVFRKSSFFSKPFYAELE</sequence>
<dbReference type="Proteomes" id="UP001152798">
    <property type="component" value="Chromosome 7"/>
</dbReference>
<dbReference type="AlphaFoldDB" id="A0A9P0HTR8"/>
<dbReference type="OrthoDB" id="6594626at2759"/>
<keyword evidence="2" id="KW-1185">Reference proteome</keyword>
<evidence type="ECO:0000313" key="1">
    <source>
        <dbReference type="EMBL" id="CAH1408150.1"/>
    </source>
</evidence>
<evidence type="ECO:0000313" key="2">
    <source>
        <dbReference type="Proteomes" id="UP001152798"/>
    </source>
</evidence>
<name>A0A9P0HTR8_NEZVI</name>
<accession>A0A9P0HTR8</accession>
<dbReference type="EMBL" id="OV725083">
    <property type="protein sequence ID" value="CAH1408150.1"/>
    <property type="molecule type" value="Genomic_DNA"/>
</dbReference>
<reference evidence="1" key="1">
    <citation type="submission" date="2022-01" db="EMBL/GenBank/DDBJ databases">
        <authorList>
            <person name="King R."/>
        </authorList>
    </citation>
    <scope>NUCLEOTIDE SEQUENCE</scope>
</reference>